<feature type="compositionally biased region" description="Low complexity" evidence="6">
    <location>
        <begin position="591"/>
        <end position="609"/>
    </location>
</feature>
<feature type="compositionally biased region" description="Low complexity" evidence="6">
    <location>
        <begin position="661"/>
        <end position="678"/>
    </location>
</feature>
<feature type="compositionally biased region" description="Polar residues" evidence="6">
    <location>
        <begin position="757"/>
        <end position="773"/>
    </location>
</feature>
<dbReference type="GO" id="GO:0006256">
    <property type="term" value="P:UDP catabolic process"/>
    <property type="evidence" value="ECO:0007669"/>
    <property type="project" value="TreeGrafter"/>
</dbReference>
<feature type="compositionally biased region" description="Low complexity" evidence="6">
    <location>
        <begin position="686"/>
        <end position="704"/>
    </location>
</feature>
<dbReference type="GO" id="GO:0045134">
    <property type="term" value="F:UDP phosphatase activity"/>
    <property type="evidence" value="ECO:0007669"/>
    <property type="project" value="TreeGrafter"/>
</dbReference>
<dbReference type="GO" id="GO:0016020">
    <property type="term" value="C:membrane"/>
    <property type="evidence" value="ECO:0007669"/>
    <property type="project" value="TreeGrafter"/>
</dbReference>
<protein>
    <recommendedName>
        <fullName evidence="10">Apyrase</fullName>
    </recommendedName>
</protein>
<feature type="compositionally biased region" description="Polar residues" evidence="6">
    <location>
        <begin position="731"/>
        <end position="749"/>
    </location>
</feature>
<keyword evidence="4" id="KW-0547">Nucleotide-binding</keyword>
<sequence length="791" mass="86588">MPPPLSDPWLASRRFGLVIDAGSSGSRLQIYSWKDARDLRRHTNENDPILEALPRVEKGTQLPDGWLRKVEPGISSFAREPASVGAYLSPLLMHAMETIPPSLHSETPIFLLATAGMRLLSPTQQTRIIEATCSYIRLNSAFRLDKASDQGPCGSSVRIITGEEEGLYGWIAVNYLMDGFAGHEDNHRATYGFLDMGGASTQIAFEPSASERERMSPSAKDTLVEVRLRLLGGEEIRHQVFVTTWLGYGTNQARERYVALEMKEWGAHSSFAAEKPIPDPCLPRDLELSEAPANWDAAHDSHMRTAHTFLGTGSFPDCLARTAPLLNKAVPCPDTSCLLNGVPAPAIDFSLSKFIGVSEYWYSSEHVFGLGGAYDFVQYERAATEFCSHTESREGVTGSKGKWGTVVGIGRLRMQCFKAAWIVNVLHEGIGMPRIVDSGGNTTTNEVDSAAQKATDKGLGATAGPPTFQSVDTIGDTAISWTLGKMVLEASKEVPPLSSSIPPLLDPAIPHHGTSWSVPLDPPLGDHIKHIQSQLFSPAVVPVYLLFSLVSAYVLYRLRRRIRGSSSRRRRRRDGEPAALFDYFSMEESGGNISSSSSSPPVSPGPSGKSETRLIRSFRWIFRAWSPPRLRSVERPSLRRTRTSPAMFTTPPTPNSSWNASQVPPVSSIRSPSSIIIPNGYNHNIRISGSRPPSLRSPSKPPSEYESEGGSNGDDEHELEYDYSYDSESSGRNLSVPTSRQYQSKSSSPLAFPSPYGNRSRNSSQVNLTSAVPRTTSVSRLGFTSNLHHGT</sequence>
<dbReference type="AlphaFoldDB" id="A0A9P6DME2"/>
<dbReference type="PANTHER" id="PTHR11782">
    <property type="entry name" value="ADENOSINE/GUANOSINE DIPHOSPHATASE"/>
    <property type="match status" value="1"/>
</dbReference>
<feature type="region of interest" description="Disordered" evidence="6">
    <location>
        <begin position="636"/>
        <end position="773"/>
    </location>
</feature>
<proteinExistence type="inferred from homology"/>
<reference evidence="8" key="1">
    <citation type="journal article" date="2020" name="Nat. Commun.">
        <title>Large-scale genome sequencing of mycorrhizal fungi provides insights into the early evolution of symbiotic traits.</title>
        <authorList>
            <person name="Miyauchi S."/>
            <person name="Kiss E."/>
            <person name="Kuo A."/>
            <person name="Drula E."/>
            <person name="Kohler A."/>
            <person name="Sanchez-Garcia M."/>
            <person name="Morin E."/>
            <person name="Andreopoulos B."/>
            <person name="Barry K.W."/>
            <person name="Bonito G."/>
            <person name="Buee M."/>
            <person name="Carver A."/>
            <person name="Chen C."/>
            <person name="Cichocki N."/>
            <person name="Clum A."/>
            <person name="Culley D."/>
            <person name="Crous P.W."/>
            <person name="Fauchery L."/>
            <person name="Girlanda M."/>
            <person name="Hayes R.D."/>
            <person name="Keri Z."/>
            <person name="LaButti K."/>
            <person name="Lipzen A."/>
            <person name="Lombard V."/>
            <person name="Magnuson J."/>
            <person name="Maillard F."/>
            <person name="Murat C."/>
            <person name="Nolan M."/>
            <person name="Ohm R.A."/>
            <person name="Pangilinan J."/>
            <person name="Pereira M.F."/>
            <person name="Perotto S."/>
            <person name="Peter M."/>
            <person name="Pfister S."/>
            <person name="Riley R."/>
            <person name="Sitrit Y."/>
            <person name="Stielow J.B."/>
            <person name="Szollosi G."/>
            <person name="Zifcakova L."/>
            <person name="Stursova M."/>
            <person name="Spatafora J.W."/>
            <person name="Tedersoo L."/>
            <person name="Vaario L.M."/>
            <person name="Yamada A."/>
            <person name="Yan M."/>
            <person name="Wang P."/>
            <person name="Xu J."/>
            <person name="Bruns T."/>
            <person name="Baldrian P."/>
            <person name="Vilgalys R."/>
            <person name="Dunand C."/>
            <person name="Henrissat B."/>
            <person name="Grigoriev I.V."/>
            <person name="Hibbett D."/>
            <person name="Nagy L.G."/>
            <person name="Martin F.M."/>
        </authorList>
    </citation>
    <scope>NUCLEOTIDE SEQUENCE</scope>
    <source>
        <strain evidence="8">UP504</strain>
    </source>
</reference>
<dbReference type="CDD" id="cd24039">
    <property type="entry name" value="ASKHA_NBD_YND1-like"/>
    <property type="match status" value="1"/>
</dbReference>
<dbReference type="Pfam" id="PF01150">
    <property type="entry name" value="GDA1_CD39"/>
    <property type="match status" value="1"/>
</dbReference>
<evidence type="ECO:0000256" key="4">
    <source>
        <dbReference type="PIRSR" id="PIRSR600407-2"/>
    </source>
</evidence>
<evidence type="ECO:0000256" key="5">
    <source>
        <dbReference type="RuleBase" id="RU003833"/>
    </source>
</evidence>
<dbReference type="GO" id="GO:0046036">
    <property type="term" value="P:CTP metabolic process"/>
    <property type="evidence" value="ECO:0007669"/>
    <property type="project" value="TreeGrafter"/>
</dbReference>
<comment type="similarity">
    <text evidence="1 5">Belongs to the GDA1/CD39 NTPase family.</text>
</comment>
<dbReference type="PROSITE" id="PS01238">
    <property type="entry name" value="GDA1_CD39_NTPASE"/>
    <property type="match status" value="1"/>
</dbReference>
<keyword evidence="7" id="KW-1133">Transmembrane helix</keyword>
<evidence type="ECO:0000256" key="2">
    <source>
        <dbReference type="ARBA" id="ARBA00022801"/>
    </source>
</evidence>
<dbReference type="OrthoDB" id="6372431at2759"/>
<name>A0A9P6DME2_9AGAM</name>
<keyword evidence="7" id="KW-0812">Transmembrane</keyword>
<accession>A0A9P6DME2</accession>
<dbReference type="InterPro" id="IPR000407">
    <property type="entry name" value="GDA1_CD39_NTPase"/>
</dbReference>
<keyword evidence="7" id="KW-0472">Membrane</keyword>
<gene>
    <name evidence="8" type="ORF">BS47DRAFT_1374038</name>
</gene>
<dbReference type="PANTHER" id="PTHR11782:SF121">
    <property type="entry name" value="NUCLEOSIDE-DIPHOSPHATASE MIG-23"/>
    <property type="match status" value="1"/>
</dbReference>
<dbReference type="GO" id="GO:0005524">
    <property type="term" value="F:ATP binding"/>
    <property type="evidence" value="ECO:0007669"/>
    <property type="project" value="UniProtKB-KW"/>
</dbReference>
<organism evidence="8 9">
    <name type="scientific">Hydnum rufescens UP504</name>
    <dbReference type="NCBI Taxonomy" id="1448309"/>
    <lineage>
        <taxon>Eukaryota</taxon>
        <taxon>Fungi</taxon>
        <taxon>Dikarya</taxon>
        <taxon>Basidiomycota</taxon>
        <taxon>Agaricomycotina</taxon>
        <taxon>Agaricomycetes</taxon>
        <taxon>Cantharellales</taxon>
        <taxon>Hydnaceae</taxon>
        <taxon>Hydnum</taxon>
    </lineage>
</organism>
<evidence type="ECO:0000256" key="3">
    <source>
        <dbReference type="PIRSR" id="PIRSR600407-1"/>
    </source>
</evidence>
<keyword evidence="9" id="KW-1185">Reference proteome</keyword>
<comment type="caution">
    <text evidence="8">The sequence shown here is derived from an EMBL/GenBank/DDBJ whole genome shotgun (WGS) entry which is preliminary data.</text>
</comment>
<evidence type="ECO:0000256" key="1">
    <source>
        <dbReference type="ARBA" id="ARBA00009283"/>
    </source>
</evidence>
<dbReference type="Proteomes" id="UP000886523">
    <property type="component" value="Unassembled WGS sequence"/>
</dbReference>
<feature type="region of interest" description="Disordered" evidence="6">
    <location>
        <begin position="591"/>
        <end position="610"/>
    </location>
</feature>
<keyword evidence="4" id="KW-0067">ATP-binding</keyword>
<evidence type="ECO:0000256" key="6">
    <source>
        <dbReference type="SAM" id="MobiDB-lite"/>
    </source>
</evidence>
<dbReference type="Gene3D" id="3.30.420.150">
    <property type="entry name" value="Exopolyphosphatase. Domain 2"/>
    <property type="match status" value="1"/>
</dbReference>
<keyword evidence="2 5" id="KW-0378">Hydrolase</keyword>
<evidence type="ECO:0008006" key="10">
    <source>
        <dbReference type="Google" id="ProtNLM"/>
    </source>
</evidence>
<evidence type="ECO:0000313" key="8">
    <source>
        <dbReference type="EMBL" id="KAF9506812.1"/>
    </source>
</evidence>
<dbReference type="GO" id="GO:0004382">
    <property type="term" value="F:GDP phosphatase activity"/>
    <property type="evidence" value="ECO:0007669"/>
    <property type="project" value="TreeGrafter"/>
</dbReference>
<feature type="active site" description="Proton acceptor" evidence="3">
    <location>
        <position position="165"/>
    </location>
</feature>
<feature type="transmembrane region" description="Helical" evidence="7">
    <location>
        <begin position="535"/>
        <end position="556"/>
    </location>
</feature>
<dbReference type="GO" id="GO:0017111">
    <property type="term" value="F:ribonucleoside triphosphate phosphatase activity"/>
    <property type="evidence" value="ECO:0007669"/>
    <property type="project" value="TreeGrafter"/>
</dbReference>
<feature type="binding site" evidence="4">
    <location>
        <begin position="198"/>
        <end position="202"/>
    </location>
    <ligand>
        <name>ATP</name>
        <dbReference type="ChEBI" id="CHEBI:30616"/>
    </ligand>
</feature>
<dbReference type="GO" id="GO:0005794">
    <property type="term" value="C:Golgi apparatus"/>
    <property type="evidence" value="ECO:0007669"/>
    <property type="project" value="TreeGrafter"/>
</dbReference>
<evidence type="ECO:0000256" key="7">
    <source>
        <dbReference type="SAM" id="Phobius"/>
    </source>
</evidence>
<dbReference type="Gene3D" id="3.30.420.40">
    <property type="match status" value="1"/>
</dbReference>
<dbReference type="EMBL" id="MU129098">
    <property type="protein sequence ID" value="KAF9506812.1"/>
    <property type="molecule type" value="Genomic_DNA"/>
</dbReference>
<evidence type="ECO:0000313" key="9">
    <source>
        <dbReference type="Proteomes" id="UP000886523"/>
    </source>
</evidence>
<feature type="compositionally biased region" description="Acidic residues" evidence="6">
    <location>
        <begin position="713"/>
        <end position="725"/>
    </location>
</feature>